<proteinExistence type="predicted"/>
<keyword evidence="1" id="KW-0472">Membrane</keyword>
<comment type="caution">
    <text evidence="2">The sequence shown here is derived from an EMBL/GenBank/DDBJ whole genome shotgun (WGS) entry which is preliminary data.</text>
</comment>
<feature type="transmembrane region" description="Helical" evidence="1">
    <location>
        <begin position="6"/>
        <end position="27"/>
    </location>
</feature>
<protein>
    <submittedName>
        <fullName evidence="2">Uncharacterized protein</fullName>
    </submittedName>
</protein>
<evidence type="ECO:0000256" key="1">
    <source>
        <dbReference type="SAM" id="Phobius"/>
    </source>
</evidence>
<dbReference type="EMBL" id="JBBBZM010000024">
    <property type="protein sequence ID" value="KAL0638271.1"/>
    <property type="molecule type" value="Genomic_DNA"/>
</dbReference>
<feature type="transmembrane region" description="Helical" evidence="1">
    <location>
        <begin position="111"/>
        <end position="132"/>
    </location>
</feature>
<reference evidence="2 3" key="1">
    <citation type="submission" date="2024-02" db="EMBL/GenBank/DDBJ databases">
        <title>Discinaceae phylogenomics.</title>
        <authorList>
            <person name="Dirks A.C."/>
            <person name="James T.Y."/>
        </authorList>
    </citation>
    <scope>NUCLEOTIDE SEQUENCE [LARGE SCALE GENOMIC DNA]</scope>
    <source>
        <strain evidence="2 3">ACD0624</strain>
    </source>
</reference>
<keyword evidence="1" id="KW-1133">Transmembrane helix</keyword>
<accession>A0ABR3GQQ7</accession>
<feature type="transmembrane region" description="Helical" evidence="1">
    <location>
        <begin position="83"/>
        <end position="104"/>
    </location>
</feature>
<sequence length="181" mass="19948">MASELYLANTVGMLLPCLFVIWIVIEFHYHGLQNGVCRLGFTSLIANIYLFLHNLLLNGYMSFSFLRLPPPSLQDMFKPNPVKYSWCNIITCIVPLAYLIMLLSSNGIQDGWILIGAASLDVAIAVVVLGALEGRRDVGPVAHVVRENWSCEDCDRSAKNGDGPGLNFFDLSLVLTEGANE</sequence>
<feature type="transmembrane region" description="Helical" evidence="1">
    <location>
        <begin position="39"/>
        <end position="63"/>
    </location>
</feature>
<keyword evidence="3" id="KW-1185">Reference proteome</keyword>
<gene>
    <name evidence="2" type="ORF">Q9L58_002728</name>
</gene>
<name>A0ABR3GQQ7_9PEZI</name>
<evidence type="ECO:0000313" key="3">
    <source>
        <dbReference type="Proteomes" id="UP001447188"/>
    </source>
</evidence>
<organism evidence="2 3">
    <name type="scientific">Discina gigas</name>
    <dbReference type="NCBI Taxonomy" id="1032678"/>
    <lineage>
        <taxon>Eukaryota</taxon>
        <taxon>Fungi</taxon>
        <taxon>Dikarya</taxon>
        <taxon>Ascomycota</taxon>
        <taxon>Pezizomycotina</taxon>
        <taxon>Pezizomycetes</taxon>
        <taxon>Pezizales</taxon>
        <taxon>Discinaceae</taxon>
        <taxon>Discina</taxon>
    </lineage>
</organism>
<keyword evidence="1" id="KW-0812">Transmembrane</keyword>
<evidence type="ECO:0000313" key="2">
    <source>
        <dbReference type="EMBL" id="KAL0638271.1"/>
    </source>
</evidence>
<dbReference type="Proteomes" id="UP001447188">
    <property type="component" value="Unassembled WGS sequence"/>
</dbReference>